<protein>
    <recommendedName>
        <fullName evidence="3">DUF4177 domain-containing protein</fullName>
    </recommendedName>
</protein>
<dbReference type="Proteomes" id="UP000219452">
    <property type="component" value="Unassembled WGS sequence"/>
</dbReference>
<gene>
    <name evidence="1" type="ORF">SAMN06269250_0384</name>
</gene>
<proteinExistence type="predicted"/>
<accession>A0A286F532</accession>
<keyword evidence="2" id="KW-1185">Reference proteome</keyword>
<sequence length="68" mass="8202">MKDCKVEALVYYSKLTFDWEYILKKSKEEIQEKLDEYTAQGYRLASTTSTSFEFAIYIYLFFEKETVQ</sequence>
<dbReference type="OrthoDB" id="1163786at2"/>
<name>A0A286F532_9BACT</name>
<evidence type="ECO:0008006" key="3">
    <source>
        <dbReference type="Google" id="ProtNLM"/>
    </source>
</evidence>
<evidence type="ECO:0000313" key="2">
    <source>
        <dbReference type="Proteomes" id="UP000219452"/>
    </source>
</evidence>
<dbReference type="EMBL" id="OCNH01000001">
    <property type="protein sequence ID" value="SOD78282.1"/>
    <property type="molecule type" value="Genomic_DNA"/>
</dbReference>
<dbReference type="RefSeq" id="WP_097124119.1">
    <property type="nucleotide sequence ID" value="NZ_OCNH01000001.1"/>
</dbReference>
<evidence type="ECO:0000313" key="1">
    <source>
        <dbReference type="EMBL" id="SOD78282.1"/>
    </source>
</evidence>
<reference evidence="2" key="1">
    <citation type="submission" date="2017-09" db="EMBL/GenBank/DDBJ databases">
        <authorList>
            <person name="Varghese N."/>
            <person name="Submissions S."/>
        </authorList>
    </citation>
    <scope>NUCLEOTIDE SEQUENCE [LARGE SCALE GENOMIC DNA]</scope>
    <source>
        <strain evidence="2">DSM 29961</strain>
    </source>
</reference>
<organism evidence="1 2">
    <name type="scientific">Spirosoma fluviale</name>
    <dbReference type="NCBI Taxonomy" id="1597977"/>
    <lineage>
        <taxon>Bacteria</taxon>
        <taxon>Pseudomonadati</taxon>
        <taxon>Bacteroidota</taxon>
        <taxon>Cytophagia</taxon>
        <taxon>Cytophagales</taxon>
        <taxon>Cytophagaceae</taxon>
        <taxon>Spirosoma</taxon>
    </lineage>
</organism>
<dbReference type="AlphaFoldDB" id="A0A286F532"/>